<evidence type="ECO:0000259" key="4">
    <source>
        <dbReference type="PROSITE" id="PS50949"/>
    </source>
</evidence>
<dbReference type="SMART" id="SM00345">
    <property type="entry name" value="HTH_GNTR"/>
    <property type="match status" value="1"/>
</dbReference>
<dbReference type="GO" id="GO:0003677">
    <property type="term" value="F:DNA binding"/>
    <property type="evidence" value="ECO:0007669"/>
    <property type="project" value="UniProtKB-KW"/>
</dbReference>
<evidence type="ECO:0000313" key="8">
    <source>
        <dbReference type="Proteomes" id="UP001215549"/>
    </source>
</evidence>
<proteinExistence type="predicted"/>
<dbReference type="AlphaFoldDB" id="A0AA45W5K3"/>
<dbReference type="PANTHER" id="PTHR43537:SF39">
    <property type="entry name" value="HTH-TYPE TRANSCRIPTIONAL REGULATOR MCBR"/>
    <property type="match status" value="1"/>
</dbReference>
<dbReference type="SUPFAM" id="SSF46785">
    <property type="entry name" value="Winged helix' DNA-binding domain"/>
    <property type="match status" value="1"/>
</dbReference>
<evidence type="ECO:0000313" key="7">
    <source>
        <dbReference type="Proteomes" id="UP000186216"/>
    </source>
</evidence>
<dbReference type="InterPro" id="IPR036388">
    <property type="entry name" value="WH-like_DNA-bd_sf"/>
</dbReference>
<evidence type="ECO:0000256" key="2">
    <source>
        <dbReference type="ARBA" id="ARBA00023125"/>
    </source>
</evidence>
<evidence type="ECO:0000256" key="3">
    <source>
        <dbReference type="ARBA" id="ARBA00023163"/>
    </source>
</evidence>
<evidence type="ECO:0000313" key="6">
    <source>
        <dbReference type="EMBL" id="WCR02359.1"/>
    </source>
</evidence>
<gene>
    <name evidence="6" type="ORF">JHX88_15925</name>
    <name evidence="5" type="ORF">SAMN05421772_109134</name>
</gene>
<protein>
    <submittedName>
        <fullName evidence="6">GntR family transcriptional regulator</fullName>
    </submittedName>
    <submittedName>
        <fullName evidence="5">Transcriptional regulator, GntR family</fullName>
    </submittedName>
</protein>
<accession>A0AA45W5K3</accession>
<dbReference type="GO" id="GO:0003700">
    <property type="term" value="F:DNA-binding transcription factor activity"/>
    <property type="evidence" value="ECO:0007669"/>
    <property type="project" value="InterPro"/>
</dbReference>
<dbReference type="InterPro" id="IPR000524">
    <property type="entry name" value="Tscrpt_reg_HTH_GntR"/>
</dbReference>
<dbReference type="InterPro" id="IPR036390">
    <property type="entry name" value="WH_DNA-bd_sf"/>
</dbReference>
<sequence length="238" mass="26877">MGNKQDLKIPDIPLDKDRTTQEHVYSRLRYAIMTGAIPPGTSLTMRGLAQGLNLSPTPIREAVRRLSSEHAIRILENRRMQIPAMTLGRFEELVALRITLETHAAERSLPYISDIFIETLTAIDKEMDLAISDNDLDRLTILNQQFHRSLYTINPHQVSMPAIESIWLQLGPFQRQVIEHVAEFYKVDRHKELLEALKARDATALRAATEDDISEGVSHSGHQLLIRAASGHQMGSVD</sequence>
<reference evidence="5 7" key="1">
    <citation type="submission" date="2017-01" db="EMBL/GenBank/DDBJ databases">
        <authorList>
            <person name="Varghese N."/>
            <person name="Submissions S."/>
        </authorList>
    </citation>
    <scope>NUCLEOTIDE SEQUENCE [LARGE SCALE GENOMIC DNA]</scope>
    <source>
        <strain evidence="5 7">DSM 18447</strain>
    </source>
</reference>
<dbReference type="InterPro" id="IPR011711">
    <property type="entry name" value="GntR_C"/>
</dbReference>
<evidence type="ECO:0000256" key="1">
    <source>
        <dbReference type="ARBA" id="ARBA00023015"/>
    </source>
</evidence>
<keyword evidence="1" id="KW-0805">Transcription regulation</keyword>
<dbReference type="EMBL" id="FTOU01000009">
    <property type="protein sequence ID" value="SIS94105.1"/>
    <property type="molecule type" value="Genomic_DNA"/>
</dbReference>
<dbReference type="PROSITE" id="PS50949">
    <property type="entry name" value="HTH_GNTR"/>
    <property type="match status" value="1"/>
</dbReference>
<keyword evidence="8" id="KW-1185">Reference proteome</keyword>
<dbReference type="SMART" id="SM00895">
    <property type="entry name" value="FCD"/>
    <property type="match status" value="1"/>
</dbReference>
<dbReference type="Pfam" id="PF07729">
    <property type="entry name" value="FCD"/>
    <property type="match status" value="1"/>
</dbReference>
<dbReference type="Gene3D" id="1.20.120.530">
    <property type="entry name" value="GntR ligand-binding domain-like"/>
    <property type="match status" value="1"/>
</dbReference>
<dbReference type="Gene3D" id="1.10.10.10">
    <property type="entry name" value="Winged helix-like DNA-binding domain superfamily/Winged helix DNA-binding domain"/>
    <property type="match status" value="1"/>
</dbReference>
<dbReference type="Pfam" id="PF00392">
    <property type="entry name" value="GntR"/>
    <property type="match status" value="1"/>
</dbReference>
<keyword evidence="2" id="KW-0238">DNA-binding</keyword>
<evidence type="ECO:0000313" key="5">
    <source>
        <dbReference type="EMBL" id="SIS94105.1"/>
    </source>
</evidence>
<dbReference type="Proteomes" id="UP001215549">
    <property type="component" value="Chromosome"/>
</dbReference>
<dbReference type="InterPro" id="IPR008920">
    <property type="entry name" value="TF_FadR/GntR_C"/>
</dbReference>
<organism evidence="5 7">
    <name type="scientific">Paracoccus saliphilus</name>
    <dbReference type="NCBI Taxonomy" id="405559"/>
    <lineage>
        <taxon>Bacteria</taxon>
        <taxon>Pseudomonadati</taxon>
        <taxon>Pseudomonadota</taxon>
        <taxon>Alphaproteobacteria</taxon>
        <taxon>Rhodobacterales</taxon>
        <taxon>Paracoccaceae</taxon>
        <taxon>Paracoccus</taxon>
    </lineage>
</organism>
<dbReference type="EMBL" id="CP067140">
    <property type="protein sequence ID" value="WCR02359.1"/>
    <property type="molecule type" value="Genomic_DNA"/>
</dbReference>
<dbReference type="SUPFAM" id="SSF48008">
    <property type="entry name" value="GntR ligand-binding domain-like"/>
    <property type="match status" value="1"/>
</dbReference>
<reference evidence="6 8" key="2">
    <citation type="submission" date="2021-01" db="EMBL/GenBank/DDBJ databases">
        <title>Biogeographic distribution of Paracoccus.</title>
        <authorList>
            <person name="Hollensteiner J."/>
            <person name="Leineberger J."/>
            <person name="Brinkhoff T."/>
            <person name="Daniel R."/>
        </authorList>
    </citation>
    <scope>NUCLEOTIDE SEQUENCE [LARGE SCALE GENOMIC DNA]</scope>
    <source>
        <strain evidence="6 8">DSM 18447</strain>
    </source>
</reference>
<feature type="domain" description="HTH gntR-type" evidence="4">
    <location>
        <begin position="18"/>
        <end position="85"/>
    </location>
</feature>
<dbReference type="Proteomes" id="UP000186216">
    <property type="component" value="Unassembled WGS sequence"/>
</dbReference>
<dbReference type="RefSeq" id="WP_076526795.1">
    <property type="nucleotide sequence ID" value="NZ_CP067140.1"/>
</dbReference>
<keyword evidence="3" id="KW-0804">Transcription</keyword>
<name>A0AA45W5K3_9RHOB</name>
<dbReference type="PANTHER" id="PTHR43537">
    <property type="entry name" value="TRANSCRIPTIONAL REGULATOR, GNTR FAMILY"/>
    <property type="match status" value="1"/>
</dbReference>